<dbReference type="HOGENOM" id="CLU_078191_0_0_4"/>
<dbReference type="KEGG" id="tmz:Tmz1t_3561"/>
<keyword evidence="6" id="KW-1185">Reference proteome</keyword>
<dbReference type="PROSITE" id="PS50297">
    <property type="entry name" value="ANK_REP_REGION"/>
    <property type="match status" value="3"/>
</dbReference>
<evidence type="ECO:0000256" key="2">
    <source>
        <dbReference type="ARBA" id="ARBA00023043"/>
    </source>
</evidence>
<evidence type="ECO:0000313" key="4">
    <source>
        <dbReference type="EMBL" id="ACR02155.1"/>
    </source>
</evidence>
<feature type="repeat" description="ANK" evidence="3">
    <location>
        <begin position="185"/>
        <end position="217"/>
    </location>
</feature>
<evidence type="ECO:0000313" key="7">
    <source>
        <dbReference type="Proteomes" id="UP000321192"/>
    </source>
</evidence>
<dbReference type="SMART" id="SM00248">
    <property type="entry name" value="ANK"/>
    <property type="match status" value="4"/>
</dbReference>
<dbReference type="InterPro" id="IPR036770">
    <property type="entry name" value="Ankyrin_rpt-contain_sf"/>
</dbReference>
<dbReference type="InterPro" id="IPR050889">
    <property type="entry name" value="Dendritic_Spine_Reg/Scaffold"/>
</dbReference>
<dbReference type="Proteomes" id="UP000002186">
    <property type="component" value="Chromosome"/>
</dbReference>
<reference evidence="4 6" key="2">
    <citation type="journal article" date="2012" name="Stand. Genomic Sci.">
        <title>Complete genome sequence of Thauera aminoaromatica strain MZ1T.</title>
        <authorList>
            <person name="Jiang K."/>
            <person name="Sanseverino J."/>
            <person name="Chauhan A."/>
            <person name="Lucas S."/>
            <person name="Copeland A."/>
            <person name="Lapidus A."/>
            <person name="Del Rio T.G."/>
            <person name="Dalin E."/>
            <person name="Tice H."/>
            <person name="Bruce D."/>
            <person name="Goodwin L."/>
            <person name="Pitluck S."/>
            <person name="Sims D."/>
            <person name="Brettin T."/>
            <person name="Detter J.C."/>
            <person name="Han C."/>
            <person name="Chang Y.J."/>
            <person name="Larimer F."/>
            <person name="Land M."/>
            <person name="Hauser L."/>
            <person name="Kyrpides N.C."/>
            <person name="Mikhailova N."/>
            <person name="Moser S."/>
            <person name="Jegier P."/>
            <person name="Close D."/>
            <person name="Debruyn J.M."/>
            <person name="Wang Y."/>
            <person name="Layton A.C."/>
            <person name="Allen M.S."/>
            <person name="Sayler G.S."/>
        </authorList>
    </citation>
    <scope>NUCLEOTIDE SEQUENCE [LARGE SCALE GENOMIC DNA]</scope>
    <source>
        <strain evidence="4 6">MZ1T</strain>
    </source>
</reference>
<dbReference type="RefSeq" id="WP_004326275.1">
    <property type="nucleotide sequence ID" value="NC_011662.2"/>
</dbReference>
<dbReference type="Proteomes" id="UP000321192">
    <property type="component" value="Unassembled WGS sequence"/>
</dbReference>
<evidence type="ECO:0000313" key="5">
    <source>
        <dbReference type="EMBL" id="TXH86541.1"/>
    </source>
</evidence>
<dbReference type="PROSITE" id="PS50088">
    <property type="entry name" value="ANK_REPEAT"/>
    <property type="match status" value="4"/>
</dbReference>
<dbReference type="PANTHER" id="PTHR24166:SF48">
    <property type="entry name" value="PROTEIN VAPYRIN"/>
    <property type="match status" value="1"/>
</dbReference>
<proteinExistence type="predicted"/>
<dbReference type="Pfam" id="PF13637">
    <property type="entry name" value="Ank_4"/>
    <property type="match status" value="1"/>
</dbReference>
<evidence type="ECO:0000256" key="1">
    <source>
        <dbReference type="ARBA" id="ARBA00022737"/>
    </source>
</evidence>
<accession>C4KDI9</accession>
<dbReference type="AlphaFoldDB" id="C4KDI9"/>
<sequence>MAEIESPLAFLLTTPYASRYPRKLVEGFPHVARRIAELWDDKDKLGEYFTELMVSKRPNRRGFPPEVGAEIVYLSMAYDLHGPVRPTPQAAPEPTTAARDDAWDYERAVAELERLDIPITMAQFVRALEAGDQHLCSLFLHAGFDIDGRDARQWTPLMIACFHGREALALELIRLGASVDATDADGYTPLHWASVNGYQKVGEVLVRRQAEVNATSNAGITPLLQAAARGHLGVVRLLLDRKAKVNLVAADGSTALLKAVANGHWEIVNTLLDAGASTQATMKNGTTLVDIAARSKDERIRERIAIAARMEARGDAPIQRDEPPPLTGTIY</sequence>
<reference evidence="6" key="1">
    <citation type="submission" date="2009-05" db="EMBL/GenBank/DDBJ databases">
        <title>Complete sequence of chromosome of Thauera sp. MZ1T.</title>
        <authorList>
            <consortium name="US DOE Joint Genome Institute"/>
            <person name="Lucas S."/>
            <person name="Copeland A."/>
            <person name="Lapidus A."/>
            <person name="Glavina del Rio T."/>
            <person name="Dalin E."/>
            <person name="Tice H."/>
            <person name="Bruce D."/>
            <person name="Goodwin L."/>
            <person name="Pitluck S."/>
            <person name="Sims D."/>
            <person name="Brettin T."/>
            <person name="Detter J.C."/>
            <person name="Han C."/>
            <person name="Larimer F."/>
            <person name="Land M."/>
            <person name="Hauser L."/>
            <person name="Kyrpides N."/>
            <person name="Mikhailova N."/>
            <person name="Sayler G.S."/>
        </authorList>
    </citation>
    <scope>NUCLEOTIDE SEQUENCE [LARGE SCALE GENOMIC DNA]</scope>
    <source>
        <strain evidence="6">MZ1T</strain>
    </source>
</reference>
<dbReference type="PANTHER" id="PTHR24166">
    <property type="entry name" value="ROLLING PEBBLES, ISOFORM B"/>
    <property type="match status" value="1"/>
</dbReference>
<dbReference type="EMBL" id="CP001281">
    <property type="protein sequence ID" value="ACR02155.1"/>
    <property type="molecule type" value="Genomic_DNA"/>
</dbReference>
<dbReference type="eggNOG" id="COG0666">
    <property type="taxonomic scope" value="Bacteria"/>
</dbReference>
<dbReference type="SUPFAM" id="SSF48403">
    <property type="entry name" value="Ankyrin repeat"/>
    <property type="match status" value="1"/>
</dbReference>
<dbReference type="Gene3D" id="1.25.40.20">
    <property type="entry name" value="Ankyrin repeat-containing domain"/>
    <property type="match status" value="2"/>
</dbReference>
<organism evidence="4 6">
    <name type="scientific">Thauera aminoaromatica</name>
    <dbReference type="NCBI Taxonomy" id="164330"/>
    <lineage>
        <taxon>Bacteria</taxon>
        <taxon>Pseudomonadati</taxon>
        <taxon>Pseudomonadota</taxon>
        <taxon>Betaproteobacteria</taxon>
        <taxon>Rhodocyclales</taxon>
        <taxon>Zoogloeaceae</taxon>
        <taxon>Thauera</taxon>
    </lineage>
</organism>
<name>C4KDI9_THASP</name>
<dbReference type="EMBL" id="SSFD01000106">
    <property type="protein sequence ID" value="TXH86541.1"/>
    <property type="molecule type" value="Genomic_DNA"/>
</dbReference>
<accession>A0A5C7SV72</accession>
<feature type="repeat" description="ANK" evidence="3">
    <location>
        <begin position="218"/>
        <end position="250"/>
    </location>
</feature>
<dbReference type="InterPro" id="IPR002110">
    <property type="entry name" value="Ankyrin_rpt"/>
</dbReference>
<dbReference type="OrthoDB" id="8913080at2"/>
<reference evidence="5 7" key="3">
    <citation type="submission" date="2018-09" db="EMBL/GenBank/DDBJ databases">
        <title>Metagenome Assembled Genomes from an Advanced Water Purification Facility.</title>
        <authorList>
            <person name="Stamps B.W."/>
            <person name="Spear J.R."/>
        </authorList>
    </citation>
    <scope>NUCLEOTIDE SEQUENCE [LARGE SCALE GENOMIC DNA]</scope>
    <source>
        <strain evidence="5">Bin_27_1</strain>
    </source>
</reference>
<dbReference type="Pfam" id="PF12796">
    <property type="entry name" value="Ank_2"/>
    <property type="match status" value="1"/>
</dbReference>
<evidence type="ECO:0000256" key="3">
    <source>
        <dbReference type="PROSITE-ProRule" id="PRU00023"/>
    </source>
</evidence>
<keyword evidence="2 3" id="KW-0040">ANK repeat</keyword>
<feature type="repeat" description="ANK" evidence="3">
    <location>
        <begin position="152"/>
        <end position="184"/>
    </location>
</feature>
<gene>
    <name evidence="4" type="ordered locus">Tmz1t_3561</name>
    <name evidence="5" type="ORF">E6Q80_07490</name>
</gene>
<dbReference type="STRING" id="85643.Tmz1t_3561"/>
<keyword evidence="1" id="KW-0677">Repeat</keyword>
<dbReference type="PRINTS" id="PR01415">
    <property type="entry name" value="ANKYRIN"/>
</dbReference>
<feature type="repeat" description="ANK" evidence="3">
    <location>
        <begin position="251"/>
        <end position="283"/>
    </location>
</feature>
<protein>
    <submittedName>
        <fullName evidence="4">Ankyrin</fullName>
    </submittedName>
</protein>
<evidence type="ECO:0000313" key="6">
    <source>
        <dbReference type="Proteomes" id="UP000002186"/>
    </source>
</evidence>